<proteinExistence type="predicted"/>
<evidence type="ECO:0008006" key="3">
    <source>
        <dbReference type="Google" id="ProtNLM"/>
    </source>
</evidence>
<dbReference type="InterPro" id="IPR036439">
    <property type="entry name" value="Dockerin_dom_sf"/>
</dbReference>
<dbReference type="Proteomes" id="UP000176850">
    <property type="component" value="Unassembled WGS sequence"/>
</dbReference>
<evidence type="ECO:0000313" key="2">
    <source>
        <dbReference type="Proteomes" id="UP000176850"/>
    </source>
</evidence>
<gene>
    <name evidence="1" type="ORF">A2799_01710</name>
</gene>
<evidence type="ECO:0000313" key="1">
    <source>
        <dbReference type="EMBL" id="OGK17409.1"/>
    </source>
</evidence>
<organism evidence="1 2">
    <name type="scientific">Candidatus Roizmanbacteria bacterium RIFCSPHIGHO2_01_FULL_39_24</name>
    <dbReference type="NCBI Taxonomy" id="1802032"/>
    <lineage>
        <taxon>Bacteria</taxon>
        <taxon>Candidatus Roizmaniibacteriota</taxon>
    </lineage>
</organism>
<dbReference type="PROSITE" id="PS00018">
    <property type="entry name" value="EF_HAND_1"/>
    <property type="match status" value="1"/>
</dbReference>
<accession>A0A1F7GEU0</accession>
<dbReference type="AlphaFoldDB" id="A0A1F7GEU0"/>
<sequence length="136" mass="14799">MSNKALTISTILLVLILSTIFFWQTTNRFLYPSRAQVTSTTTLTPGVVTQVTIAPTKTTGGLSPVPTTGSNTGNCPLRSQGDFNCNGVIDLVDFNVFRIEYTGQSLTKDSDSNADGKVDLIDFDNWRKNAFLLKSA</sequence>
<dbReference type="GO" id="GO:0000272">
    <property type="term" value="P:polysaccharide catabolic process"/>
    <property type="evidence" value="ECO:0007669"/>
    <property type="project" value="InterPro"/>
</dbReference>
<comment type="caution">
    <text evidence="1">The sequence shown here is derived from an EMBL/GenBank/DDBJ whole genome shotgun (WGS) entry which is preliminary data.</text>
</comment>
<reference evidence="1 2" key="1">
    <citation type="journal article" date="2016" name="Nat. Commun.">
        <title>Thousands of microbial genomes shed light on interconnected biogeochemical processes in an aquifer system.</title>
        <authorList>
            <person name="Anantharaman K."/>
            <person name="Brown C.T."/>
            <person name="Hug L.A."/>
            <person name="Sharon I."/>
            <person name="Castelle C.J."/>
            <person name="Probst A.J."/>
            <person name="Thomas B.C."/>
            <person name="Singh A."/>
            <person name="Wilkins M.J."/>
            <person name="Karaoz U."/>
            <person name="Brodie E.L."/>
            <person name="Williams K.H."/>
            <person name="Hubbard S.S."/>
            <person name="Banfield J.F."/>
        </authorList>
    </citation>
    <scope>NUCLEOTIDE SEQUENCE [LARGE SCALE GENOMIC DNA]</scope>
</reference>
<dbReference type="Gene3D" id="1.10.1330.10">
    <property type="entry name" value="Dockerin domain"/>
    <property type="match status" value="1"/>
</dbReference>
<protein>
    <recommendedName>
        <fullName evidence="3">Dockerin domain-containing protein</fullName>
    </recommendedName>
</protein>
<dbReference type="EMBL" id="MFZH01000047">
    <property type="protein sequence ID" value="OGK17409.1"/>
    <property type="molecule type" value="Genomic_DNA"/>
</dbReference>
<dbReference type="SUPFAM" id="SSF63446">
    <property type="entry name" value="Type I dockerin domain"/>
    <property type="match status" value="1"/>
</dbReference>
<name>A0A1F7GEU0_9BACT</name>
<dbReference type="InterPro" id="IPR018247">
    <property type="entry name" value="EF_Hand_1_Ca_BS"/>
</dbReference>